<comment type="caution">
    <text evidence="2">The sequence shown here is derived from an EMBL/GenBank/DDBJ whole genome shotgun (WGS) entry which is preliminary data.</text>
</comment>
<dbReference type="Proteomes" id="UP001202831">
    <property type="component" value="Unassembled WGS sequence"/>
</dbReference>
<dbReference type="Gene3D" id="1.20.58.220">
    <property type="entry name" value="Phosphate transport system protein phou homolog 2, domain 2"/>
    <property type="match status" value="1"/>
</dbReference>
<dbReference type="InterPro" id="IPR002727">
    <property type="entry name" value="DUF47"/>
</dbReference>
<sequence>MPVNSILGVFAKSPIKPLQEHIDKVYDCASILVPFFEATIAGDWDSAVAQRKQISQLEREADALKREIRLNLPGGLFMPVERTDLLELVTQQDKIANKAKDISGRVIGRELLIPVAIQGPFIAYLTRCLDAVELAKQAINELDDLLETGFRGREVELVEKMISQLDAIEEDTDDLQIQVRRQLFAMEAELNPVDVMFLYKIIEWVGDLADLAERVGSRLELMLARV</sequence>
<dbReference type="SUPFAM" id="SSF109755">
    <property type="entry name" value="PhoU-like"/>
    <property type="match status" value="1"/>
</dbReference>
<dbReference type="PANTHER" id="PTHR36536">
    <property type="entry name" value="UPF0111 PROTEIN HI_1603"/>
    <property type="match status" value="1"/>
</dbReference>
<reference evidence="2 3" key="1">
    <citation type="submission" date="2022-01" db="EMBL/GenBank/DDBJ databases">
        <title>Whole genome-based taxonomy of the Shewanellaceae.</title>
        <authorList>
            <person name="Martin-Rodriguez A.J."/>
        </authorList>
    </citation>
    <scope>NUCLEOTIDE SEQUENCE [LARGE SCALE GENOMIC DNA]</scope>
    <source>
        <strain evidence="2 3">DSM 21332</strain>
    </source>
</reference>
<organism evidence="2 3">
    <name type="scientific">Shewanella corallii</name>
    <dbReference type="NCBI Taxonomy" id="560080"/>
    <lineage>
        <taxon>Bacteria</taxon>
        <taxon>Pseudomonadati</taxon>
        <taxon>Pseudomonadota</taxon>
        <taxon>Gammaproteobacteria</taxon>
        <taxon>Alteromonadales</taxon>
        <taxon>Shewanellaceae</taxon>
        <taxon>Shewanella</taxon>
    </lineage>
</organism>
<evidence type="ECO:0000313" key="3">
    <source>
        <dbReference type="Proteomes" id="UP001202831"/>
    </source>
</evidence>
<dbReference type="EMBL" id="JAKIKT010000002">
    <property type="protein sequence ID" value="MCL2913889.1"/>
    <property type="molecule type" value="Genomic_DNA"/>
</dbReference>
<evidence type="ECO:0000256" key="1">
    <source>
        <dbReference type="ARBA" id="ARBA00008591"/>
    </source>
</evidence>
<dbReference type="RefSeq" id="WP_115136261.1">
    <property type="nucleotide sequence ID" value="NZ_JAKIKT010000002.1"/>
</dbReference>
<protein>
    <submittedName>
        <fullName evidence="2">TIGR00153 family protein</fullName>
    </submittedName>
</protein>
<dbReference type="Pfam" id="PF01865">
    <property type="entry name" value="PhoU_div"/>
    <property type="match status" value="1"/>
</dbReference>
<gene>
    <name evidence="2" type="ORF">L2725_08790</name>
</gene>
<name>A0ABT0N641_9GAMM</name>
<keyword evidence="3" id="KW-1185">Reference proteome</keyword>
<dbReference type="PANTHER" id="PTHR36536:SF3">
    <property type="entry name" value="UPF0111 PROTEIN HI_1603"/>
    <property type="match status" value="1"/>
</dbReference>
<dbReference type="InterPro" id="IPR038078">
    <property type="entry name" value="PhoU-like_sf"/>
</dbReference>
<dbReference type="NCBIfam" id="TIGR00153">
    <property type="entry name" value="TIGR00153 family protein"/>
    <property type="match status" value="1"/>
</dbReference>
<comment type="similarity">
    <text evidence="1">Belongs to the UPF0111 family.</text>
</comment>
<evidence type="ECO:0000313" key="2">
    <source>
        <dbReference type="EMBL" id="MCL2913889.1"/>
    </source>
</evidence>
<accession>A0ABT0N641</accession>
<dbReference type="InterPro" id="IPR018445">
    <property type="entry name" value="Put_Phosphate_transp_reg"/>
</dbReference>
<proteinExistence type="inferred from homology"/>